<dbReference type="FunFam" id="3.40.309.10:FF:000012">
    <property type="entry name" value="Betaine aldehyde dehydrogenase"/>
    <property type="match status" value="1"/>
</dbReference>
<dbReference type="Gene3D" id="3.40.605.10">
    <property type="entry name" value="Aldehyde Dehydrogenase, Chain A, domain 1"/>
    <property type="match status" value="1"/>
</dbReference>
<dbReference type="AlphaFoldDB" id="A0A285NBM9"/>
<evidence type="ECO:0000259" key="8">
    <source>
        <dbReference type="Pfam" id="PF00171"/>
    </source>
</evidence>
<dbReference type="PANTHER" id="PTHR42804">
    <property type="entry name" value="ALDEHYDE DEHYDROGENASE"/>
    <property type="match status" value="1"/>
</dbReference>
<evidence type="ECO:0000256" key="1">
    <source>
        <dbReference type="ARBA" id="ARBA00009986"/>
    </source>
</evidence>
<gene>
    <name evidence="9" type="ORF">SAMN06265368_0508</name>
</gene>
<name>A0A285NBM9_9HYPH</name>
<protein>
    <recommendedName>
        <fullName evidence="4">aldehyde dehydrogenase (NAD(+))</fullName>
        <ecNumber evidence="4">1.2.1.3</ecNumber>
    </recommendedName>
</protein>
<evidence type="ECO:0000256" key="5">
    <source>
        <dbReference type="ARBA" id="ARBA00049194"/>
    </source>
</evidence>
<evidence type="ECO:0000313" key="9">
    <source>
        <dbReference type="EMBL" id="SNZ06698.1"/>
    </source>
</evidence>
<dbReference type="PANTHER" id="PTHR42804:SF1">
    <property type="entry name" value="ALDEHYDE DEHYDROGENASE-RELATED"/>
    <property type="match status" value="1"/>
</dbReference>
<organism evidence="9 10">
    <name type="scientific">Cohaesibacter gelatinilyticus</name>
    <dbReference type="NCBI Taxonomy" id="372072"/>
    <lineage>
        <taxon>Bacteria</taxon>
        <taxon>Pseudomonadati</taxon>
        <taxon>Pseudomonadota</taxon>
        <taxon>Alphaproteobacteria</taxon>
        <taxon>Hyphomicrobiales</taxon>
        <taxon>Cohaesibacteraceae</taxon>
    </lineage>
</organism>
<dbReference type="GO" id="GO:0004029">
    <property type="term" value="F:aldehyde dehydrogenase (NAD+) activity"/>
    <property type="evidence" value="ECO:0007669"/>
    <property type="project" value="UniProtKB-EC"/>
</dbReference>
<dbReference type="InterPro" id="IPR015590">
    <property type="entry name" value="Aldehyde_DH_dom"/>
</dbReference>
<dbReference type="Proteomes" id="UP000219439">
    <property type="component" value="Unassembled WGS sequence"/>
</dbReference>
<dbReference type="Pfam" id="PF00171">
    <property type="entry name" value="Aldedh"/>
    <property type="match status" value="1"/>
</dbReference>
<accession>A0A285NBM9</accession>
<evidence type="ECO:0000256" key="6">
    <source>
        <dbReference type="PROSITE-ProRule" id="PRU10007"/>
    </source>
</evidence>
<keyword evidence="3" id="KW-0558">Oxidation</keyword>
<keyword evidence="2 7" id="KW-0560">Oxidoreductase</keyword>
<proteinExistence type="inferred from homology"/>
<sequence>MSILDKRQFFINGAWVDPIQATEFDVINPATEQSIATISMGSEADANAAVSAAKDAFPAFSRTTKQERVELLESIMVAYKKRYDEMASIITQEMGAPKVLSERAQAAVGIGHLQGFIDALKEYEFRQTTPSGDIIQREAIGVCGLITPWNWPMNQMVLKIAPALASGCTMVLKPSELTPLSAMLYAEILHEAGVPAGVFNLINGEGPVVGSALSRHPDVQMMSFTGSTRGGVAVSKDAAETVKRVALELGGKSPNIIFADSDVEKAVKRGTRHVFNNTGQSCNAPTRMLVERSAYDQAKDIAAKVAEQTEVGDPAEEGRHIGPLVSALQYERVQTLIQKGIDEGATLLAGGVGKPEGRNVGYFCKPTVFGDVNNDMTIAREEIFGPVLSIIPFDSEEEAIEIANDTPYGLAAYMDTGCEERAERVADQLRAGMVRINGSDISSGSPFGGYKMSGIGREGGHFGMDDFLEIKAISRP</sequence>
<dbReference type="Gene3D" id="3.40.309.10">
    <property type="entry name" value="Aldehyde Dehydrogenase, Chain A, domain 2"/>
    <property type="match status" value="1"/>
</dbReference>
<dbReference type="EC" id="1.2.1.3" evidence="4"/>
<feature type="domain" description="Aldehyde dehydrogenase" evidence="8">
    <location>
        <begin position="15"/>
        <end position="473"/>
    </location>
</feature>
<keyword evidence="10" id="KW-1185">Reference proteome</keyword>
<evidence type="ECO:0000256" key="2">
    <source>
        <dbReference type="ARBA" id="ARBA00023002"/>
    </source>
</evidence>
<dbReference type="PROSITE" id="PS00070">
    <property type="entry name" value="ALDEHYDE_DEHYDR_CYS"/>
    <property type="match status" value="1"/>
</dbReference>
<dbReference type="InterPro" id="IPR016163">
    <property type="entry name" value="Ald_DH_C"/>
</dbReference>
<comment type="similarity">
    <text evidence="1 7">Belongs to the aldehyde dehydrogenase family.</text>
</comment>
<dbReference type="FunFam" id="3.40.605.10:FF:000007">
    <property type="entry name" value="NAD/NADP-dependent betaine aldehyde dehydrogenase"/>
    <property type="match status" value="1"/>
</dbReference>
<dbReference type="PROSITE" id="PS00687">
    <property type="entry name" value="ALDEHYDE_DEHYDR_GLU"/>
    <property type="match status" value="1"/>
</dbReference>
<evidence type="ECO:0000313" key="10">
    <source>
        <dbReference type="Proteomes" id="UP000219439"/>
    </source>
</evidence>
<dbReference type="EMBL" id="OBEL01000001">
    <property type="protein sequence ID" value="SNZ06698.1"/>
    <property type="molecule type" value="Genomic_DNA"/>
</dbReference>
<dbReference type="CDD" id="cd07138">
    <property type="entry name" value="ALDH_CddD_SSP0762"/>
    <property type="match status" value="1"/>
</dbReference>
<dbReference type="InterPro" id="IPR016161">
    <property type="entry name" value="Ald_DH/histidinol_DH"/>
</dbReference>
<dbReference type="InterPro" id="IPR029510">
    <property type="entry name" value="Ald_DH_CS_GLU"/>
</dbReference>
<feature type="active site" evidence="6">
    <location>
        <position position="248"/>
    </location>
</feature>
<reference evidence="9 10" key="1">
    <citation type="submission" date="2017-09" db="EMBL/GenBank/DDBJ databases">
        <authorList>
            <person name="Ehlers B."/>
            <person name="Leendertz F.H."/>
        </authorList>
    </citation>
    <scope>NUCLEOTIDE SEQUENCE [LARGE SCALE GENOMIC DNA]</scope>
    <source>
        <strain evidence="9 10">DSM 18289</strain>
    </source>
</reference>
<evidence type="ECO:0000256" key="4">
    <source>
        <dbReference type="ARBA" id="ARBA00024226"/>
    </source>
</evidence>
<evidence type="ECO:0000256" key="7">
    <source>
        <dbReference type="RuleBase" id="RU003345"/>
    </source>
</evidence>
<dbReference type="InterPro" id="IPR016160">
    <property type="entry name" value="Ald_DH_CS_CYS"/>
</dbReference>
<dbReference type="SUPFAM" id="SSF53720">
    <property type="entry name" value="ALDH-like"/>
    <property type="match status" value="1"/>
</dbReference>
<evidence type="ECO:0000256" key="3">
    <source>
        <dbReference type="ARBA" id="ARBA00023097"/>
    </source>
</evidence>
<comment type="catalytic activity">
    <reaction evidence="5">
        <text>an aldehyde + NAD(+) + H2O = a carboxylate + NADH + 2 H(+)</text>
        <dbReference type="Rhea" id="RHEA:16185"/>
        <dbReference type="ChEBI" id="CHEBI:15377"/>
        <dbReference type="ChEBI" id="CHEBI:15378"/>
        <dbReference type="ChEBI" id="CHEBI:17478"/>
        <dbReference type="ChEBI" id="CHEBI:29067"/>
        <dbReference type="ChEBI" id="CHEBI:57540"/>
        <dbReference type="ChEBI" id="CHEBI:57945"/>
        <dbReference type="EC" id="1.2.1.3"/>
    </reaction>
</comment>
<dbReference type="InterPro" id="IPR016162">
    <property type="entry name" value="Ald_DH_N"/>
</dbReference>